<dbReference type="GeneID" id="94847625"/>
<dbReference type="VEuPathDB" id="TrichDB:TRFO_39953"/>
<evidence type="ECO:0000313" key="1">
    <source>
        <dbReference type="EMBL" id="ARM19951.1"/>
    </source>
</evidence>
<proteinExistence type="predicted"/>
<dbReference type="AlphaFoldDB" id="A0A1J4J921"/>
<evidence type="ECO:0000313" key="2">
    <source>
        <dbReference type="EMBL" id="OHS93909.1"/>
    </source>
</evidence>
<dbReference type="EMBL" id="KX579719">
    <property type="protein sequence ID" value="ARM19951.1"/>
    <property type="molecule type" value="Genomic_DNA"/>
</dbReference>
<accession>A0A1J4J921</accession>
<gene>
    <name evidence="2" type="ORF">TRFO_39953</name>
</gene>
<dbReference type="EMBL" id="MLAK01001368">
    <property type="protein sequence ID" value="OHS93909.1"/>
    <property type="molecule type" value="Genomic_DNA"/>
</dbReference>
<sequence>MTFAQVGNRPNRCPMCGTSGSQSCCPCSSNSCSSPAYPRSGDSVLSAQTEKILQLRREAGQPNNGISGRVCDNYPIYSSSNGSRSKLANDQPSCLRKPNQNPPYKLERCMPYDLIHADLVACSVKPKPGHRSSSVQSVRGGCGGGSSGRINQAISHIDSARAILSHV</sequence>
<evidence type="ECO:0000313" key="3">
    <source>
        <dbReference type="Proteomes" id="UP000179807"/>
    </source>
</evidence>
<dbReference type="RefSeq" id="XP_068347046.1">
    <property type="nucleotide sequence ID" value="XM_068512921.1"/>
</dbReference>
<keyword evidence="3" id="KW-1185">Reference proteome</keyword>
<protein>
    <submittedName>
        <fullName evidence="2">Uncharacterized protein</fullName>
    </submittedName>
</protein>
<reference evidence="1" key="3">
    <citation type="journal article" date="2017" name="Biol. Cell">
        <title>The costa of trichomonads: A complex macromolecular cytoskeleton structure made of uncommon proteins.</title>
        <authorList>
            <person name="de Andrade Rosa I."/>
            <person name="Brigido M.C."/>
            <person name="de Oliveira Santos E."/>
            <person name="Gonzaga L."/>
            <person name="Zingali R.B."/>
            <person name="de Vasconcelos A.T."/>
            <person name="de Souza W."/>
            <person name="Benchimol M."/>
        </authorList>
    </citation>
    <scope>NUCLEOTIDE SEQUENCE</scope>
    <source>
        <strain evidence="1">39953</strain>
    </source>
</reference>
<dbReference type="Proteomes" id="UP000179807">
    <property type="component" value="Unassembled WGS sequence"/>
</dbReference>
<name>A0A1J4J921_9EUKA</name>
<reference evidence="2 3" key="2">
    <citation type="submission" date="2016-10" db="EMBL/GenBank/DDBJ databases">
        <authorList>
            <person name="Benchimol M."/>
            <person name="Almeida L.G."/>
            <person name="Vasconcelos A.T."/>
            <person name="Perreira-Neves A."/>
            <person name="Rosa I.A."/>
            <person name="Tasca T."/>
            <person name="Bogo M.R."/>
            <person name="de Souza W."/>
        </authorList>
    </citation>
    <scope>NUCLEOTIDE SEQUENCE [LARGE SCALE GENOMIC DNA]</scope>
    <source>
        <strain evidence="2 3">K</strain>
    </source>
</reference>
<organism evidence="2 3">
    <name type="scientific">Tritrichomonas foetus</name>
    <dbReference type="NCBI Taxonomy" id="1144522"/>
    <lineage>
        <taxon>Eukaryota</taxon>
        <taxon>Metamonada</taxon>
        <taxon>Parabasalia</taxon>
        <taxon>Tritrichomonadida</taxon>
        <taxon>Tritrichomonadidae</taxon>
        <taxon>Tritrichomonas</taxon>
    </lineage>
</organism>
<reference evidence="1" key="1">
    <citation type="submission" date="2016-07" db="EMBL/GenBank/DDBJ databases">
        <authorList>
            <person name="Rosa I.A."/>
            <person name="Brigido M.C."/>
            <person name="Santos E.O."/>
            <person name="Almeida L.G.P."/>
            <person name="Zingalli R.B."/>
            <person name="Vasconcelos A.T.R."/>
            <person name="Souza W."/>
            <person name="Benchimol M."/>
        </authorList>
    </citation>
    <scope>NUCLEOTIDE SEQUENCE</scope>
    <source>
        <strain evidence="1">39953</strain>
    </source>
</reference>